<evidence type="ECO:0000313" key="3">
    <source>
        <dbReference type="Proteomes" id="UP000681425"/>
    </source>
</evidence>
<evidence type="ECO:0000313" key="2">
    <source>
        <dbReference type="EMBL" id="QUT04552.1"/>
    </source>
</evidence>
<feature type="chain" id="PRO_5038091702" description="TonB C-terminal domain-containing protein" evidence="1">
    <location>
        <begin position="17"/>
        <end position="206"/>
    </location>
</feature>
<dbReference type="EMBL" id="CP073910">
    <property type="protein sequence ID" value="QUT04552.1"/>
    <property type="molecule type" value="Genomic_DNA"/>
</dbReference>
<reference evidence="2" key="1">
    <citation type="submission" date="2021-04" db="EMBL/GenBank/DDBJ databases">
        <title>Isolation of p-tert-butylphenol degrading bacteria Sphingobium phenoxybenzoativorans Tas13 from active sludge.</title>
        <authorList>
            <person name="Li Y."/>
        </authorList>
    </citation>
    <scope>NUCLEOTIDE SEQUENCE</scope>
    <source>
        <strain evidence="2">Tas13</strain>
    </source>
</reference>
<dbReference type="RefSeq" id="WP_212608352.1">
    <property type="nucleotide sequence ID" value="NZ_CP073910.1"/>
</dbReference>
<dbReference type="AlphaFoldDB" id="A0A975K6U9"/>
<evidence type="ECO:0008006" key="4">
    <source>
        <dbReference type="Google" id="ProtNLM"/>
    </source>
</evidence>
<feature type="signal peptide" evidence="1">
    <location>
        <begin position="1"/>
        <end position="16"/>
    </location>
</feature>
<proteinExistence type="predicted"/>
<organism evidence="2 3">
    <name type="scientific">Sphingobium phenoxybenzoativorans</name>
    <dbReference type="NCBI Taxonomy" id="1592790"/>
    <lineage>
        <taxon>Bacteria</taxon>
        <taxon>Pseudomonadati</taxon>
        <taxon>Pseudomonadota</taxon>
        <taxon>Alphaproteobacteria</taxon>
        <taxon>Sphingomonadales</taxon>
        <taxon>Sphingomonadaceae</taxon>
        <taxon>Sphingobium</taxon>
    </lineage>
</organism>
<gene>
    <name evidence="2" type="ORF">KFK14_16055</name>
</gene>
<keyword evidence="3" id="KW-1185">Reference proteome</keyword>
<sequence length="206" mass="21757">MTALLSIMLAGALAPAAPVEPNTWFTSKEHPKTALAVADRGFIAYMIDVSPDGAAIRCETQENGDLDRKVCDIVMKSARFQPAKDDQGRPAFARHEGVASFLMPGNTSRRPDRSKLAVAVDALPGGATSPAYARVAFLVDETGAISHCASMAGERRRFMQTVEALGPAACEALAKDYKPAPARNAAGAAVPSVQSAMVRFEMPKAP</sequence>
<name>A0A975K6U9_9SPHN</name>
<dbReference type="Proteomes" id="UP000681425">
    <property type="component" value="Chromosome"/>
</dbReference>
<dbReference type="KEGG" id="spph:KFK14_16055"/>
<evidence type="ECO:0000256" key="1">
    <source>
        <dbReference type="SAM" id="SignalP"/>
    </source>
</evidence>
<keyword evidence="1" id="KW-0732">Signal</keyword>
<protein>
    <recommendedName>
        <fullName evidence="4">TonB C-terminal domain-containing protein</fullName>
    </recommendedName>
</protein>
<accession>A0A975K6U9</accession>